<dbReference type="PANTHER" id="PTHR33374">
    <property type="entry name" value="ARABINOGALACTAN PROTEIN 20"/>
    <property type="match status" value="1"/>
</dbReference>
<keyword evidence="1" id="KW-1133">Transmembrane helix</keyword>
<evidence type="ECO:0000256" key="1">
    <source>
        <dbReference type="SAM" id="Phobius"/>
    </source>
</evidence>
<comment type="caution">
    <text evidence="3">The sequence shown here is derived from an EMBL/GenBank/DDBJ whole genome shotgun (WGS) entry which is preliminary data.</text>
</comment>
<name>A0ABD3C741_9LAMI</name>
<evidence type="ECO:0000313" key="3">
    <source>
        <dbReference type="EMBL" id="KAL3625402.1"/>
    </source>
</evidence>
<evidence type="ECO:0000256" key="2">
    <source>
        <dbReference type="SAM" id="SignalP"/>
    </source>
</evidence>
<feature type="signal peptide" evidence="2">
    <location>
        <begin position="1"/>
        <end position="26"/>
    </location>
</feature>
<dbReference type="Proteomes" id="UP001632038">
    <property type="component" value="Unassembled WGS sequence"/>
</dbReference>
<keyword evidence="4" id="KW-1185">Reference proteome</keyword>
<keyword evidence="1" id="KW-0472">Membrane</keyword>
<feature type="transmembrane region" description="Helical" evidence="1">
    <location>
        <begin position="45"/>
        <end position="61"/>
    </location>
</feature>
<reference evidence="4" key="1">
    <citation type="journal article" date="2024" name="IScience">
        <title>Strigolactones Initiate the Formation of Haustorium-like Structures in Castilleja.</title>
        <authorList>
            <person name="Buerger M."/>
            <person name="Peterson D."/>
            <person name="Chory J."/>
        </authorList>
    </citation>
    <scope>NUCLEOTIDE SEQUENCE [LARGE SCALE GENOMIC DNA]</scope>
</reference>
<dbReference type="InterPro" id="IPR009424">
    <property type="entry name" value="AGP16/20/22/41"/>
</dbReference>
<dbReference type="AlphaFoldDB" id="A0ABD3C741"/>
<proteinExistence type="predicted"/>
<feature type="chain" id="PRO_5044829888" evidence="2">
    <location>
        <begin position="27"/>
        <end position="62"/>
    </location>
</feature>
<sequence>MEMQRLYLVITIFAFALALIVPSIHGQVAEPAPAPSSDGIALDQGVAYVLMLVALAITYIIH</sequence>
<keyword evidence="1" id="KW-0812">Transmembrane</keyword>
<protein>
    <submittedName>
        <fullName evidence="3">Uncharacterized protein</fullName>
    </submittedName>
</protein>
<dbReference type="EMBL" id="JAVIJP010000052">
    <property type="protein sequence ID" value="KAL3625402.1"/>
    <property type="molecule type" value="Genomic_DNA"/>
</dbReference>
<organism evidence="3 4">
    <name type="scientific">Castilleja foliolosa</name>
    <dbReference type="NCBI Taxonomy" id="1961234"/>
    <lineage>
        <taxon>Eukaryota</taxon>
        <taxon>Viridiplantae</taxon>
        <taxon>Streptophyta</taxon>
        <taxon>Embryophyta</taxon>
        <taxon>Tracheophyta</taxon>
        <taxon>Spermatophyta</taxon>
        <taxon>Magnoliopsida</taxon>
        <taxon>eudicotyledons</taxon>
        <taxon>Gunneridae</taxon>
        <taxon>Pentapetalae</taxon>
        <taxon>asterids</taxon>
        <taxon>lamiids</taxon>
        <taxon>Lamiales</taxon>
        <taxon>Orobanchaceae</taxon>
        <taxon>Pedicularideae</taxon>
        <taxon>Castillejinae</taxon>
        <taxon>Castilleja</taxon>
    </lineage>
</organism>
<dbReference type="Pfam" id="PF06376">
    <property type="entry name" value="AGP"/>
    <property type="match status" value="1"/>
</dbReference>
<gene>
    <name evidence="3" type="ORF">CASFOL_030856</name>
</gene>
<keyword evidence="2" id="KW-0732">Signal</keyword>
<accession>A0ABD3C741</accession>
<evidence type="ECO:0000313" key="4">
    <source>
        <dbReference type="Proteomes" id="UP001632038"/>
    </source>
</evidence>